<accession>A0A1Q5ZVI1</accession>
<dbReference type="Gene3D" id="3.90.79.10">
    <property type="entry name" value="Nucleoside Triphosphate Pyrophosphohydrolase"/>
    <property type="match status" value="1"/>
</dbReference>
<dbReference type="OrthoDB" id="9816289at2"/>
<dbReference type="SUPFAM" id="SSF55811">
    <property type="entry name" value="Nudix"/>
    <property type="match status" value="1"/>
</dbReference>
<evidence type="ECO:0000313" key="4">
    <source>
        <dbReference type="EMBL" id="OKS85775.1"/>
    </source>
</evidence>
<dbReference type="Proteomes" id="UP000186720">
    <property type="component" value="Unassembled WGS sequence"/>
</dbReference>
<evidence type="ECO:0000313" key="5">
    <source>
        <dbReference type="Proteomes" id="UP000186720"/>
    </source>
</evidence>
<dbReference type="GO" id="GO:0004081">
    <property type="term" value="F:bis(5'-nucleosyl)-tetraphosphatase (asymmetrical) activity"/>
    <property type="evidence" value="ECO:0007669"/>
    <property type="project" value="TreeGrafter"/>
</dbReference>
<feature type="domain" description="Nudix hydrolase" evidence="3">
    <location>
        <begin position="71"/>
        <end position="199"/>
    </location>
</feature>
<sequence>MAQNYRIYINDKAIIITESAPENTADSDQIVTQQFDFAKTYYEVLNSAKHTFFIVTDDAKAFLKKVIKSVPLIEAAGGLVKNKKGEFLFIYRNDKWDLPKGKLEKGETVRMGAVREVEEECGIAVDKSGAKICKTYHAYVIKGQVVIKKSHWYKMRYKGKGKLVPQLEEGITEARWFDKKDTAEILKNTFPSIVEVMIVTKLITNSQEPLLG</sequence>
<dbReference type="InterPro" id="IPR000086">
    <property type="entry name" value="NUDIX_hydrolase_dom"/>
</dbReference>
<dbReference type="CDD" id="cd03673">
    <property type="entry name" value="NUDIX_Ap6A_hydrolase"/>
    <property type="match status" value="1"/>
</dbReference>
<reference evidence="4 5" key="1">
    <citation type="submission" date="2016-11" db="EMBL/GenBank/DDBJ databases">
        <title>Whole Genome Sequencing of Mucilaginibacter polytrichastri RG4-7(T) isolated from the moss sample.</title>
        <authorList>
            <person name="Li Y."/>
        </authorList>
    </citation>
    <scope>NUCLEOTIDE SEQUENCE [LARGE SCALE GENOMIC DNA]</scope>
    <source>
        <strain evidence="4 5">RG4-7</strain>
    </source>
</reference>
<protein>
    <recommendedName>
        <fullName evidence="3">Nudix hydrolase domain-containing protein</fullName>
    </recommendedName>
</protein>
<dbReference type="PRINTS" id="PR00502">
    <property type="entry name" value="NUDIXFAMILY"/>
</dbReference>
<dbReference type="InterPro" id="IPR020084">
    <property type="entry name" value="NUDIX_hydrolase_CS"/>
</dbReference>
<dbReference type="PANTHER" id="PTHR21340">
    <property type="entry name" value="DIADENOSINE 5,5-P1,P4-TETRAPHOSPHATE PYROPHOSPHOHYDROLASE MUTT"/>
    <property type="match status" value="1"/>
</dbReference>
<dbReference type="PANTHER" id="PTHR21340:SF0">
    <property type="entry name" value="BIS(5'-NUCLEOSYL)-TETRAPHOSPHATASE [ASYMMETRICAL]"/>
    <property type="match status" value="1"/>
</dbReference>
<dbReference type="STRING" id="1302689.RG47T_1221"/>
<evidence type="ECO:0000256" key="1">
    <source>
        <dbReference type="ARBA" id="ARBA00022801"/>
    </source>
</evidence>
<dbReference type="InterPro" id="IPR020476">
    <property type="entry name" value="Nudix_hydrolase"/>
</dbReference>
<dbReference type="PROSITE" id="PS00893">
    <property type="entry name" value="NUDIX_BOX"/>
    <property type="match status" value="1"/>
</dbReference>
<dbReference type="PROSITE" id="PS51462">
    <property type="entry name" value="NUDIX"/>
    <property type="match status" value="1"/>
</dbReference>
<comment type="similarity">
    <text evidence="2">Belongs to the Nudix hydrolase family.</text>
</comment>
<dbReference type="GO" id="GO:0006754">
    <property type="term" value="P:ATP biosynthetic process"/>
    <property type="evidence" value="ECO:0007669"/>
    <property type="project" value="TreeGrafter"/>
</dbReference>
<organism evidence="4 5">
    <name type="scientific">Mucilaginibacter polytrichastri</name>
    <dbReference type="NCBI Taxonomy" id="1302689"/>
    <lineage>
        <taxon>Bacteria</taxon>
        <taxon>Pseudomonadati</taxon>
        <taxon>Bacteroidota</taxon>
        <taxon>Sphingobacteriia</taxon>
        <taxon>Sphingobacteriales</taxon>
        <taxon>Sphingobacteriaceae</taxon>
        <taxon>Mucilaginibacter</taxon>
    </lineage>
</organism>
<evidence type="ECO:0000256" key="2">
    <source>
        <dbReference type="RuleBase" id="RU003476"/>
    </source>
</evidence>
<dbReference type="GO" id="GO:0006167">
    <property type="term" value="P:AMP biosynthetic process"/>
    <property type="evidence" value="ECO:0007669"/>
    <property type="project" value="TreeGrafter"/>
</dbReference>
<dbReference type="Pfam" id="PF00293">
    <property type="entry name" value="NUDIX"/>
    <property type="match status" value="1"/>
</dbReference>
<evidence type="ECO:0000259" key="3">
    <source>
        <dbReference type="PROSITE" id="PS51462"/>
    </source>
</evidence>
<keyword evidence="1 2" id="KW-0378">Hydrolase</keyword>
<dbReference type="RefSeq" id="WP_074488566.1">
    <property type="nucleotide sequence ID" value="NZ_FPAM01000002.1"/>
</dbReference>
<dbReference type="InterPro" id="IPR051325">
    <property type="entry name" value="Nudix_hydrolase_domain"/>
</dbReference>
<name>A0A1Q5ZVI1_9SPHI</name>
<dbReference type="InterPro" id="IPR015797">
    <property type="entry name" value="NUDIX_hydrolase-like_dom_sf"/>
</dbReference>
<gene>
    <name evidence="4" type="ORF">RG47T_1221</name>
</gene>
<comment type="caution">
    <text evidence="4">The sequence shown here is derived from an EMBL/GenBank/DDBJ whole genome shotgun (WGS) entry which is preliminary data.</text>
</comment>
<dbReference type="EMBL" id="MPPL01000001">
    <property type="protein sequence ID" value="OKS85775.1"/>
    <property type="molecule type" value="Genomic_DNA"/>
</dbReference>
<dbReference type="AlphaFoldDB" id="A0A1Q5ZVI1"/>
<keyword evidence="5" id="KW-1185">Reference proteome</keyword>
<proteinExistence type="inferred from homology"/>